<dbReference type="PANTHER" id="PTHR45709:SF3">
    <property type="entry name" value="GUANINE NUCLEOTIDE-BINDING PROTEIN-LIKE 1"/>
    <property type="match status" value="1"/>
</dbReference>
<dbReference type="OrthoDB" id="391988at2759"/>
<dbReference type="GO" id="GO:0005525">
    <property type="term" value="F:GTP binding"/>
    <property type="evidence" value="ECO:0007669"/>
    <property type="project" value="UniProtKB-KW"/>
</dbReference>
<dbReference type="PANTHER" id="PTHR45709">
    <property type="entry name" value="LARGE SUBUNIT GTPASE 1 HOMOLOG-RELATED"/>
    <property type="match status" value="1"/>
</dbReference>
<feature type="domain" description="G" evidence="6">
    <location>
        <begin position="274"/>
        <end position="329"/>
    </location>
</feature>
<evidence type="ECO:0000256" key="1">
    <source>
        <dbReference type="ARBA" id="ARBA00022741"/>
    </source>
</evidence>
<dbReference type="Gene3D" id="3.40.50.300">
    <property type="entry name" value="P-loop containing nucleotide triphosphate hydrolases"/>
    <property type="match status" value="1"/>
</dbReference>
<keyword evidence="2" id="KW-0342">GTP-binding</keyword>
<evidence type="ECO:0000259" key="6">
    <source>
        <dbReference type="Pfam" id="PF01926"/>
    </source>
</evidence>
<keyword evidence="7" id="KW-1185">Reference proteome</keyword>
<dbReference type="AlphaFoldDB" id="A0A8B7N6P8"/>
<dbReference type="Pfam" id="PF01926">
    <property type="entry name" value="MMR_HSR1"/>
    <property type="match status" value="1"/>
</dbReference>
<evidence type="ECO:0000256" key="4">
    <source>
        <dbReference type="ARBA" id="ARBA00039902"/>
    </source>
</evidence>
<name>A0A8B7N6P8_HYAAZ</name>
<protein>
    <recommendedName>
        <fullName evidence="4">Guanine nucleotide-binding protein-like 1</fullName>
    </recommendedName>
</protein>
<accession>A0A8B7N6P8</accession>
<dbReference type="InterPro" id="IPR027417">
    <property type="entry name" value="P-loop_NTPase"/>
</dbReference>
<dbReference type="InterPro" id="IPR043358">
    <property type="entry name" value="GNL1-like"/>
</dbReference>
<evidence type="ECO:0000256" key="5">
    <source>
        <dbReference type="SAM" id="MobiDB-lite"/>
    </source>
</evidence>
<gene>
    <name evidence="8" type="primary">LOC108667050</name>
</gene>
<evidence type="ECO:0000256" key="2">
    <source>
        <dbReference type="ARBA" id="ARBA00023134"/>
    </source>
</evidence>
<feature type="region of interest" description="Disordered" evidence="5">
    <location>
        <begin position="1"/>
        <end position="55"/>
    </location>
</feature>
<evidence type="ECO:0000313" key="8">
    <source>
        <dbReference type="RefSeq" id="XP_018009521.2"/>
    </source>
</evidence>
<feature type="compositionally biased region" description="Basic and acidic residues" evidence="5">
    <location>
        <begin position="18"/>
        <end position="27"/>
    </location>
</feature>
<feature type="compositionally biased region" description="Basic residues" evidence="5">
    <location>
        <begin position="1"/>
        <end position="17"/>
    </location>
</feature>
<dbReference type="GeneID" id="108667050"/>
<organism evidence="7 8">
    <name type="scientific">Hyalella azteca</name>
    <name type="common">Amphipod</name>
    <dbReference type="NCBI Taxonomy" id="294128"/>
    <lineage>
        <taxon>Eukaryota</taxon>
        <taxon>Metazoa</taxon>
        <taxon>Ecdysozoa</taxon>
        <taxon>Arthropoda</taxon>
        <taxon>Crustacea</taxon>
        <taxon>Multicrustacea</taxon>
        <taxon>Malacostraca</taxon>
        <taxon>Eumalacostraca</taxon>
        <taxon>Peracarida</taxon>
        <taxon>Amphipoda</taxon>
        <taxon>Senticaudata</taxon>
        <taxon>Talitrida</taxon>
        <taxon>Talitroidea</taxon>
        <taxon>Hyalellidae</taxon>
        <taxon>Hyalella</taxon>
    </lineage>
</organism>
<evidence type="ECO:0000256" key="3">
    <source>
        <dbReference type="ARBA" id="ARBA00037770"/>
    </source>
</evidence>
<reference evidence="8" key="1">
    <citation type="submission" date="2025-08" db="UniProtKB">
        <authorList>
            <consortium name="RefSeq"/>
        </authorList>
    </citation>
    <scope>IDENTIFICATION</scope>
</reference>
<dbReference type="GO" id="GO:0003924">
    <property type="term" value="F:GTPase activity"/>
    <property type="evidence" value="ECO:0007669"/>
    <property type="project" value="InterPro"/>
</dbReference>
<dbReference type="KEGG" id="hazt:108667050"/>
<dbReference type="SUPFAM" id="SSF52540">
    <property type="entry name" value="P-loop containing nucleoside triphosphate hydrolases"/>
    <property type="match status" value="1"/>
</dbReference>
<feature type="region of interest" description="Disordered" evidence="5">
    <location>
        <begin position="215"/>
        <end position="268"/>
    </location>
</feature>
<dbReference type="OMA" id="CCADIPR"/>
<comment type="function">
    <text evidence="3">Possible regulatory or functional link with the histocompatibility cluster.</text>
</comment>
<dbReference type="RefSeq" id="XP_018009521.2">
    <property type="nucleotide sequence ID" value="XM_018154032.2"/>
</dbReference>
<dbReference type="Proteomes" id="UP000694843">
    <property type="component" value="Unplaced"/>
</dbReference>
<dbReference type="CTD" id="35338"/>
<sequence length="440" mass="50073">MPAGHRRKPVSGKQKKQLLKEKREKRANTQQRCQDSDDDEVPGPSGPSRDRLGDYTSKIFSVNRQPQQRGARANRYNLQFNKDKLDAEFARSKQEVYAPIAVADPAALEYSSEDFFPPGLTFPQRPQGYQKMTKETLEMHEARSVRLFAEETQEKFGDRDLNLYEQNTETWRQLWRVMDKSDVLLFIVDCRFALDAVAKPSVDLRSWREKLEAEALDAGPDEEVFKPENNDDDFDDDDNDNDGDGEDDEEEEEEEEDAGPQVEGAEGAPKTFTIGTIGYPNVGKSSLINAILGQHKVSVSNTPGHTKHFQTHFLTRDRSVLLCDCPGLIFPSVCPYKLQVLSGTFPISQVRSPMSVVGFLAAHINVPRALRITFPQEYLDDTGGQPQWTPFYIAEAWAIRRHFKIKGRGGRPDVSRAANELLRLSWRVQLPCWRVQLPCW</sequence>
<feature type="compositionally biased region" description="Acidic residues" evidence="5">
    <location>
        <begin position="230"/>
        <end position="258"/>
    </location>
</feature>
<keyword evidence="1" id="KW-0547">Nucleotide-binding</keyword>
<evidence type="ECO:0000313" key="7">
    <source>
        <dbReference type="Proteomes" id="UP000694843"/>
    </source>
</evidence>
<dbReference type="InterPro" id="IPR006073">
    <property type="entry name" value="GTP-bd"/>
</dbReference>
<proteinExistence type="predicted"/>